<accession>A1ZHZ3</accession>
<dbReference type="EMBL" id="AAWS01000008">
    <property type="protein sequence ID" value="EAY30150.1"/>
    <property type="molecule type" value="Genomic_DNA"/>
</dbReference>
<evidence type="ECO:0000256" key="4">
    <source>
        <dbReference type="ARBA" id="ARBA00022806"/>
    </source>
</evidence>
<feature type="domain" description="Helicase C-terminal" evidence="7">
    <location>
        <begin position="426"/>
        <end position="574"/>
    </location>
</feature>
<evidence type="ECO:0000313" key="8">
    <source>
        <dbReference type="EMBL" id="EAY30150.1"/>
    </source>
</evidence>
<evidence type="ECO:0000256" key="2">
    <source>
        <dbReference type="ARBA" id="ARBA00022741"/>
    </source>
</evidence>
<dbReference type="EC" id="3.6.4.13" evidence="1"/>
<dbReference type="AlphaFoldDB" id="A1ZHZ3"/>
<dbReference type="InterPro" id="IPR001650">
    <property type="entry name" value="Helicase_C-like"/>
</dbReference>
<dbReference type="InterPro" id="IPR027417">
    <property type="entry name" value="P-loop_NTPase"/>
</dbReference>
<dbReference type="Gene3D" id="3.40.50.300">
    <property type="entry name" value="P-loop containing nucleotide triphosphate hydrolases"/>
    <property type="match status" value="2"/>
</dbReference>
<dbReference type="Pfam" id="PF04851">
    <property type="entry name" value="ResIII"/>
    <property type="match status" value="1"/>
</dbReference>
<evidence type="ECO:0000256" key="3">
    <source>
        <dbReference type="ARBA" id="ARBA00022801"/>
    </source>
</evidence>
<keyword evidence="2" id="KW-0547">Nucleotide-binding</keyword>
<comment type="caution">
    <text evidence="8">The sequence shown here is derived from an EMBL/GenBank/DDBJ whole genome shotgun (WGS) entry which is preliminary data.</text>
</comment>
<dbReference type="PANTHER" id="PTHR47963:SF8">
    <property type="entry name" value="ATP-DEPENDENT RNA HELICASE DEAD"/>
    <property type="match status" value="1"/>
</dbReference>
<organism evidence="8 9">
    <name type="scientific">Microscilla marina ATCC 23134</name>
    <dbReference type="NCBI Taxonomy" id="313606"/>
    <lineage>
        <taxon>Bacteria</taxon>
        <taxon>Pseudomonadati</taxon>
        <taxon>Bacteroidota</taxon>
        <taxon>Cytophagia</taxon>
        <taxon>Cytophagales</taxon>
        <taxon>Microscillaceae</taxon>
        <taxon>Microscilla</taxon>
    </lineage>
</organism>
<sequence>MLSALFTRQVAREYLATTNLGKFEQELLANYTFTVVKRHHGKLLDFEDELYALGNQEEKRAELAQQIEVFAEEETEEIIRSFAQTLGLSYCLEDFKEYIRSEQYTDELEDFYEDEFGTRYGTWQQLPDEVRMDYFFVHQFMFGSLLLADKTEVILDEERHKQRPNLGNDLVETFRKKKGFDQPVSRINQLKNQAYTQALEGLRQRFSPDQHIYSITLPTGLGKTITSFAVALEIKQMLGQQHRLVVTIPFTSIIDQNFEVYRDILNNESSRVLLKHHHLAEPAYKEIEDDESYRPLDVNKSQFLIETWQSEVVVTTFVQLLNSIYSNHKALVMKLPNLANAIIILDEIQTIPYAYWQLINRSFKAIGRLFNCYFVLMSATQPLIFAPEEEIIELVPDYAQYFRHFNRTRLINRCQMPVSMDDFGQTVAQYLQTHPKRDVLVILNTKKLSKQCFEQLRQLANEANDDLYYLSTLITPYERKQIIRKIKTPAHKRKVVVSTQLIEAGVDISVDTVFRALAPLDAIIQAAGRANRYNEKTIQGEVYLYEIEEMRQATSLIYGQELLQKTRNVLRNIQQIEECHYLSLIEAYFVEVRTQSEVIEQPYLEAIHMLQFEQVGAFSLIEEREGASVFVMINDEAQEAWAKYAEIYNDDSLKKYEQKRAFAQIKTVFYDYVINIHPQHAPEDIDKALHFYVVDPATHSEYYTYKPRQQAQNTGYQIIDASAKKTTNPSLTQNY</sequence>
<dbReference type="NCBIfam" id="TIGR01587">
    <property type="entry name" value="cas3_core"/>
    <property type="match status" value="1"/>
</dbReference>
<dbReference type="GO" id="GO:0003677">
    <property type="term" value="F:DNA binding"/>
    <property type="evidence" value="ECO:0007669"/>
    <property type="project" value="InterPro"/>
</dbReference>
<dbReference type="CDD" id="cd17930">
    <property type="entry name" value="DEXHc_cas3"/>
    <property type="match status" value="1"/>
</dbReference>
<keyword evidence="4" id="KW-0347">Helicase</keyword>
<reference evidence="8 9" key="1">
    <citation type="submission" date="2007-01" db="EMBL/GenBank/DDBJ databases">
        <authorList>
            <person name="Haygood M."/>
            <person name="Podell S."/>
            <person name="Anderson C."/>
            <person name="Hopkinson B."/>
            <person name="Roe K."/>
            <person name="Barbeau K."/>
            <person name="Gaasterland T."/>
            <person name="Ferriera S."/>
            <person name="Johnson J."/>
            <person name="Kravitz S."/>
            <person name="Beeson K."/>
            <person name="Sutton G."/>
            <person name="Rogers Y.-H."/>
            <person name="Friedman R."/>
            <person name="Frazier M."/>
            <person name="Venter J.C."/>
        </authorList>
    </citation>
    <scope>NUCLEOTIDE SEQUENCE [LARGE SCALE GENOMIC DNA]</scope>
    <source>
        <strain evidence="8 9">ATCC 23134</strain>
    </source>
</reference>
<dbReference type="PROSITE" id="PS51194">
    <property type="entry name" value="HELICASE_CTER"/>
    <property type="match status" value="1"/>
</dbReference>
<dbReference type="GO" id="GO:0003723">
    <property type="term" value="F:RNA binding"/>
    <property type="evidence" value="ECO:0007669"/>
    <property type="project" value="TreeGrafter"/>
</dbReference>
<gene>
    <name evidence="8" type="ORF">M23134_05483</name>
</gene>
<keyword evidence="5" id="KW-0067">ATP-binding</keyword>
<dbReference type="InterPro" id="IPR006474">
    <property type="entry name" value="Helicase_Cas3_CRISPR-ass_core"/>
</dbReference>
<evidence type="ECO:0000256" key="1">
    <source>
        <dbReference type="ARBA" id="ARBA00012552"/>
    </source>
</evidence>
<name>A1ZHZ3_MICM2</name>
<evidence type="ECO:0000256" key="5">
    <source>
        <dbReference type="ARBA" id="ARBA00022840"/>
    </source>
</evidence>
<dbReference type="InterPro" id="IPR054712">
    <property type="entry name" value="Cas3-like_dom"/>
</dbReference>
<proteinExistence type="predicted"/>
<dbReference type="PANTHER" id="PTHR47963">
    <property type="entry name" value="DEAD-BOX ATP-DEPENDENT RNA HELICASE 47, MITOCHONDRIAL"/>
    <property type="match status" value="1"/>
</dbReference>
<keyword evidence="3" id="KW-0378">Hydrolase</keyword>
<dbReference type="InterPro" id="IPR050547">
    <property type="entry name" value="DEAD_box_RNA_helicases"/>
</dbReference>
<keyword evidence="6" id="KW-0051">Antiviral defense</keyword>
<dbReference type="Pfam" id="PF22590">
    <property type="entry name" value="Cas3-like_C_2"/>
    <property type="match status" value="1"/>
</dbReference>
<evidence type="ECO:0000256" key="6">
    <source>
        <dbReference type="ARBA" id="ARBA00023118"/>
    </source>
</evidence>
<dbReference type="InterPro" id="IPR006935">
    <property type="entry name" value="Helicase/UvrB_N"/>
</dbReference>
<dbReference type="GO" id="GO:0003724">
    <property type="term" value="F:RNA helicase activity"/>
    <property type="evidence" value="ECO:0007669"/>
    <property type="project" value="UniProtKB-EC"/>
</dbReference>
<evidence type="ECO:0000259" key="7">
    <source>
        <dbReference type="PROSITE" id="PS51194"/>
    </source>
</evidence>
<protein>
    <recommendedName>
        <fullName evidence="1">RNA helicase</fullName>
        <ecNumber evidence="1">3.6.4.13</ecNumber>
    </recommendedName>
</protein>
<dbReference type="GO" id="GO:0051607">
    <property type="term" value="P:defense response to virus"/>
    <property type="evidence" value="ECO:0007669"/>
    <property type="project" value="UniProtKB-KW"/>
</dbReference>
<evidence type="ECO:0000313" key="9">
    <source>
        <dbReference type="Proteomes" id="UP000004095"/>
    </source>
</evidence>
<dbReference type="GO" id="GO:0005524">
    <property type="term" value="F:ATP binding"/>
    <property type="evidence" value="ECO:0007669"/>
    <property type="project" value="UniProtKB-KW"/>
</dbReference>
<dbReference type="eggNOG" id="COG1203">
    <property type="taxonomic scope" value="Bacteria"/>
</dbReference>
<dbReference type="Proteomes" id="UP000004095">
    <property type="component" value="Unassembled WGS sequence"/>
</dbReference>
<dbReference type="GO" id="GO:0016787">
    <property type="term" value="F:hydrolase activity"/>
    <property type="evidence" value="ECO:0007669"/>
    <property type="project" value="UniProtKB-KW"/>
</dbReference>
<dbReference type="SUPFAM" id="SSF52540">
    <property type="entry name" value="P-loop containing nucleoside triphosphate hydrolases"/>
    <property type="match status" value="1"/>
</dbReference>
<keyword evidence="9" id="KW-1185">Reference proteome</keyword>
<dbReference type="SMART" id="SM00490">
    <property type="entry name" value="HELICc"/>
    <property type="match status" value="1"/>
</dbReference>